<evidence type="ECO:0008006" key="4">
    <source>
        <dbReference type="Google" id="ProtNLM"/>
    </source>
</evidence>
<dbReference type="GO" id="GO:0016485">
    <property type="term" value="P:protein processing"/>
    <property type="evidence" value="ECO:0007669"/>
    <property type="project" value="TreeGrafter"/>
</dbReference>
<keyword evidence="3" id="KW-1185">Reference proteome</keyword>
<dbReference type="PROSITE" id="PS51885">
    <property type="entry name" value="NEPRILYSIN"/>
    <property type="match status" value="1"/>
</dbReference>
<gene>
    <name evidence="2" type="ORF">V5799_009697</name>
</gene>
<sequence>MLDADSADPLEHHEEHQNVAIRDDFSVPTAAAVWCAGALVGAAVGLLGFLVFAFVRGSEPVTSLPLPPPDVDDGSVCYSPGCLATADYFRDSLNPLVEPCRNFDDHVCGRFSGPGGSIVDRCASFPRHVANPRLHSSLYTQEFMFSYLKLALTAEQYALTPGGGARHKAATLLRDCMAIRGSRRSQHAVLRQLMQRLNLFLYNPPPGAPTAADDVLALHVELAYVYGLSALLRIRPHAAHSLVVDFGGGALQAAVSRKADMGRWMSRFEAPPRLVVGLPPYADTAERLDAFYASFPKPRGRFLADWLAAVGAWKERVSPADVHFDPLDADVEVATDGTVMVPAALFTVPFYAPDGPAAANVGGLGHLIARRLVRRYLVASADIPAECRSSAGSPTDDVVESVLAYDCVQSALIAVNASDGRRLPRLPSLSPRRILYTVGCLKDCTTEGGRPGGCHVPFRRLKAFDEAFSCASVEPLCLLA</sequence>
<evidence type="ECO:0000313" key="2">
    <source>
        <dbReference type="EMBL" id="KAK8783938.1"/>
    </source>
</evidence>
<dbReference type="EMBL" id="JARKHS020004997">
    <property type="protein sequence ID" value="KAK8783938.1"/>
    <property type="molecule type" value="Genomic_DNA"/>
</dbReference>
<dbReference type="InterPro" id="IPR000718">
    <property type="entry name" value="Peptidase_M13"/>
</dbReference>
<name>A0AAQ4FBH3_AMBAM</name>
<proteinExistence type="predicted"/>
<evidence type="ECO:0000313" key="3">
    <source>
        <dbReference type="Proteomes" id="UP001321473"/>
    </source>
</evidence>
<evidence type="ECO:0000256" key="1">
    <source>
        <dbReference type="SAM" id="Phobius"/>
    </source>
</evidence>
<dbReference type="PANTHER" id="PTHR11733">
    <property type="entry name" value="ZINC METALLOPROTEASE FAMILY M13 NEPRILYSIN-RELATED"/>
    <property type="match status" value="1"/>
</dbReference>
<accession>A0AAQ4FBH3</accession>
<keyword evidence="1" id="KW-0812">Transmembrane</keyword>
<keyword evidence="1" id="KW-1133">Transmembrane helix</keyword>
<reference evidence="2 3" key="1">
    <citation type="journal article" date="2023" name="Arcadia Sci">
        <title>De novo assembly of a long-read Amblyomma americanum tick genome.</title>
        <authorList>
            <person name="Chou S."/>
            <person name="Poskanzer K.E."/>
            <person name="Rollins M."/>
            <person name="Thuy-Boun P.S."/>
        </authorList>
    </citation>
    <scope>NUCLEOTIDE SEQUENCE [LARGE SCALE GENOMIC DNA]</scope>
    <source>
        <strain evidence="2">F_SG_1</strain>
        <tissue evidence="2">Salivary glands</tissue>
    </source>
</reference>
<protein>
    <recommendedName>
        <fullName evidence="4">Peptidase M13 N-terminal domain-containing protein</fullName>
    </recommendedName>
</protein>
<dbReference type="Gene3D" id="3.40.390.10">
    <property type="entry name" value="Collagenase (Catalytic Domain)"/>
    <property type="match status" value="1"/>
</dbReference>
<dbReference type="GO" id="GO:0004222">
    <property type="term" value="F:metalloendopeptidase activity"/>
    <property type="evidence" value="ECO:0007669"/>
    <property type="project" value="InterPro"/>
</dbReference>
<feature type="transmembrane region" description="Helical" evidence="1">
    <location>
        <begin position="31"/>
        <end position="55"/>
    </location>
</feature>
<dbReference type="Proteomes" id="UP001321473">
    <property type="component" value="Unassembled WGS sequence"/>
</dbReference>
<dbReference type="SUPFAM" id="SSF55486">
    <property type="entry name" value="Metalloproteases ('zincins'), catalytic domain"/>
    <property type="match status" value="2"/>
</dbReference>
<dbReference type="GO" id="GO:0005886">
    <property type="term" value="C:plasma membrane"/>
    <property type="evidence" value="ECO:0007669"/>
    <property type="project" value="TreeGrafter"/>
</dbReference>
<dbReference type="InterPro" id="IPR024079">
    <property type="entry name" value="MetalloPept_cat_dom_sf"/>
</dbReference>
<comment type="caution">
    <text evidence="2">The sequence shown here is derived from an EMBL/GenBank/DDBJ whole genome shotgun (WGS) entry which is preliminary data.</text>
</comment>
<dbReference type="AlphaFoldDB" id="A0AAQ4FBH3"/>
<dbReference type="InterPro" id="IPR042089">
    <property type="entry name" value="Peptidase_M13_dom_2"/>
</dbReference>
<dbReference type="Gene3D" id="1.10.1380.10">
    <property type="entry name" value="Neutral endopeptidase , domain2"/>
    <property type="match status" value="1"/>
</dbReference>
<dbReference type="PANTHER" id="PTHR11733:SF241">
    <property type="entry name" value="GH26575P-RELATED"/>
    <property type="match status" value="1"/>
</dbReference>
<keyword evidence="1" id="KW-0472">Membrane</keyword>
<organism evidence="2 3">
    <name type="scientific">Amblyomma americanum</name>
    <name type="common">Lone star tick</name>
    <dbReference type="NCBI Taxonomy" id="6943"/>
    <lineage>
        <taxon>Eukaryota</taxon>
        <taxon>Metazoa</taxon>
        <taxon>Ecdysozoa</taxon>
        <taxon>Arthropoda</taxon>
        <taxon>Chelicerata</taxon>
        <taxon>Arachnida</taxon>
        <taxon>Acari</taxon>
        <taxon>Parasitiformes</taxon>
        <taxon>Ixodida</taxon>
        <taxon>Ixodoidea</taxon>
        <taxon>Ixodidae</taxon>
        <taxon>Amblyomminae</taxon>
        <taxon>Amblyomma</taxon>
    </lineage>
</organism>